<dbReference type="KEGG" id="dpx:DAPPUDRAFT_107476"/>
<evidence type="ECO:0000313" key="2">
    <source>
        <dbReference type="EMBL" id="EFX75907.1"/>
    </source>
</evidence>
<dbReference type="EMBL" id="GL732572">
    <property type="protein sequence ID" value="EFX75907.1"/>
    <property type="molecule type" value="Genomic_DNA"/>
</dbReference>
<protein>
    <submittedName>
        <fullName evidence="2">Uncharacterized protein</fullName>
    </submittedName>
</protein>
<dbReference type="AlphaFoldDB" id="E9GX78"/>
<evidence type="ECO:0000256" key="1">
    <source>
        <dbReference type="SAM" id="MobiDB-lite"/>
    </source>
</evidence>
<dbReference type="HOGENOM" id="CLU_829666_0_0_1"/>
<dbReference type="OrthoDB" id="6345764at2759"/>
<feature type="region of interest" description="Disordered" evidence="1">
    <location>
        <begin position="241"/>
        <end position="266"/>
    </location>
</feature>
<dbReference type="Proteomes" id="UP000000305">
    <property type="component" value="Unassembled WGS sequence"/>
</dbReference>
<organism evidence="2 3">
    <name type="scientific">Daphnia pulex</name>
    <name type="common">Water flea</name>
    <dbReference type="NCBI Taxonomy" id="6669"/>
    <lineage>
        <taxon>Eukaryota</taxon>
        <taxon>Metazoa</taxon>
        <taxon>Ecdysozoa</taxon>
        <taxon>Arthropoda</taxon>
        <taxon>Crustacea</taxon>
        <taxon>Branchiopoda</taxon>
        <taxon>Diplostraca</taxon>
        <taxon>Cladocera</taxon>
        <taxon>Anomopoda</taxon>
        <taxon>Daphniidae</taxon>
        <taxon>Daphnia</taxon>
    </lineage>
</organism>
<proteinExistence type="predicted"/>
<accession>E9GX78</accession>
<keyword evidence="3" id="KW-1185">Reference proteome</keyword>
<feature type="region of interest" description="Disordered" evidence="1">
    <location>
        <begin position="281"/>
        <end position="308"/>
    </location>
</feature>
<name>E9GX78_DAPPU</name>
<sequence length="335" mass="37586">MDDGTSYMVSVEIDEVPLEHHDVPCLEPTEQNAINGMNELISAQENEEPISVVNVDHQEKANGELDFDVPSELNRQSETVSAAVTYGGSEEADDTDNDLWSGKRSRVRKELDNRASVVLLDIIKERWEAVTNKKVSRSILFTSIAREMRARGIKISRKPEKVWSKVYDRWNNIKRSYTNFSDSLSETGKGSRAIMKPKALSSSMPYGKRAAESMSSIDNEKERELIRKENAELVAHGAMTQEEADEAEQLLGGPSVPAKKKTKLGASAKIMSDVASSLDELKSLEQKRMENAEKRQKERDDRAAKRDAFIQETEEKKLAVANAMVQVLSEILNKK</sequence>
<dbReference type="InParanoid" id="E9GX78"/>
<gene>
    <name evidence="2" type="ORF">DAPPUDRAFT_107476</name>
</gene>
<reference evidence="2 3" key="1">
    <citation type="journal article" date="2011" name="Science">
        <title>The ecoresponsive genome of Daphnia pulex.</title>
        <authorList>
            <person name="Colbourne J.K."/>
            <person name="Pfrender M.E."/>
            <person name="Gilbert D."/>
            <person name="Thomas W.K."/>
            <person name="Tucker A."/>
            <person name="Oakley T.H."/>
            <person name="Tokishita S."/>
            <person name="Aerts A."/>
            <person name="Arnold G.J."/>
            <person name="Basu M.K."/>
            <person name="Bauer D.J."/>
            <person name="Caceres C.E."/>
            <person name="Carmel L."/>
            <person name="Casola C."/>
            <person name="Choi J.H."/>
            <person name="Detter J.C."/>
            <person name="Dong Q."/>
            <person name="Dusheyko S."/>
            <person name="Eads B.D."/>
            <person name="Frohlich T."/>
            <person name="Geiler-Samerotte K.A."/>
            <person name="Gerlach D."/>
            <person name="Hatcher P."/>
            <person name="Jogdeo S."/>
            <person name="Krijgsveld J."/>
            <person name="Kriventseva E.V."/>
            <person name="Kultz D."/>
            <person name="Laforsch C."/>
            <person name="Lindquist E."/>
            <person name="Lopez J."/>
            <person name="Manak J.R."/>
            <person name="Muller J."/>
            <person name="Pangilinan J."/>
            <person name="Patwardhan R.P."/>
            <person name="Pitluck S."/>
            <person name="Pritham E.J."/>
            <person name="Rechtsteiner A."/>
            <person name="Rho M."/>
            <person name="Rogozin I.B."/>
            <person name="Sakarya O."/>
            <person name="Salamov A."/>
            <person name="Schaack S."/>
            <person name="Shapiro H."/>
            <person name="Shiga Y."/>
            <person name="Skalitzky C."/>
            <person name="Smith Z."/>
            <person name="Souvorov A."/>
            <person name="Sung W."/>
            <person name="Tang Z."/>
            <person name="Tsuchiya D."/>
            <person name="Tu H."/>
            <person name="Vos H."/>
            <person name="Wang M."/>
            <person name="Wolf Y.I."/>
            <person name="Yamagata H."/>
            <person name="Yamada T."/>
            <person name="Ye Y."/>
            <person name="Shaw J.R."/>
            <person name="Andrews J."/>
            <person name="Crease T.J."/>
            <person name="Tang H."/>
            <person name="Lucas S.M."/>
            <person name="Robertson H.M."/>
            <person name="Bork P."/>
            <person name="Koonin E.V."/>
            <person name="Zdobnov E.M."/>
            <person name="Grigoriev I.V."/>
            <person name="Lynch M."/>
            <person name="Boore J.L."/>
        </authorList>
    </citation>
    <scope>NUCLEOTIDE SEQUENCE [LARGE SCALE GENOMIC DNA]</scope>
</reference>
<evidence type="ECO:0000313" key="3">
    <source>
        <dbReference type="Proteomes" id="UP000000305"/>
    </source>
</evidence>